<dbReference type="Pfam" id="PF13561">
    <property type="entry name" value="adh_short_C2"/>
    <property type="match status" value="1"/>
</dbReference>
<keyword evidence="2" id="KW-0521">NADP</keyword>
<dbReference type="OMA" id="AAYQMSQ"/>
<keyword evidence="6" id="KW-1185">Reference proteome</keyword>
<evidence type="ECO:0000256" key="3">
    <source>
        <dbReference type="ARBA" id="ARBA00023002"/>
    </source>
</evidence>
<evidence type="ECO:0000313" key="5">
    <source>
        <dbReference type="EMBL" id="KGB74726.1"/>
    </source>
</evidence>
<dbReference type="OrthoDB" id="1393670at2759"/>
<evidence type="ECO:0000256" key="1">
    <source>
        <dbReference type="ARBA" id="ARBA00006484"/>
    </source>
</evidence>
<dbReference type="Proteomes" id="UP000029445">
    <property type="component" value="Chromosome 2"/>
</dbReference>
<dbReference type="AlphaFoldDB" id="A0A095CZM9"/>
<dbReference type="PROSITE" id="PS00061">
    <property type="entry name" value="ADH_SHORT"/>
    <property type="match status" value="1"/>
</dbReference>
<feature type="compositionally biased region" description="Basic and acidic residues" evidence="4">
    <location>
        <begin position="24"/>
        <end position="34"/>
    </location>
</feature>
<reference evidence="5 6" key="1">
    <citation type="journal article" date="2011" name="MBio">
        <title>Genome variation in Cryptococcus gattii, an emerging pathogen of immunocompetent hosts.</title>
        <authorList>
            <person name="D'Souza C.A."/>
            <person name="Kronstad J.W."/>
            <person name="Taylor G."/>
            <person name="Warren R."/>
            <person name="Yuen M."/>
            <person name="Hu G."/>
            <person name="Jung W.H."/>
            <person name="Sham A."/>
            <person name="Kidd S.E."/>
            <person name="Tangen K."/>
            <person name="Lee N."/>
            <person name="Zeilmaker T."/>
            <person name="Sawkins J."/>
            <person name="McVicker G."/>
            <person name="Shah S."/>
            <person name="Gnerre S."/>
            <person name="Griggs A."/>
            <person name="Zeng Q."/>
            <person name="Bartlett K."/>
            <person name="Li W."/>
            <person name="Wang X."/>
            <person name="Heitman J."/>
            <person name="Stajich J.E."/>
            <person name="Fraser J.A."/>
            <person name="Meyer W."/>
            <person name="Carter D."/>
            <person name="Schein J."/>
            <person name="Krzywinski M."/>
            <person name="Kwon-Chung K.J."/>
            <person name="Varma A."/>
            <person name="Wang J."/>
            <person name="Brunham R."/>
            <person name="Fyfe M."/>
            <person name="Ouellette B.F."/>
            <person name="Siddiqui A."/>
            <person name="Marra M."/>
            <person name="Jones S."/>
            <person name="Holt R."/>
            <person name="Birren B.W."/>
            <person name="Galagan J.E."/>
            <person name="Cuomo C.A."/>
        </authorList>
    </citation>
    <scope>NUCLEOTIDE SEQUENCE [LARGE SCALE GENOMIC DNA]</scope>
    <source>
        <strain evidence="5 6">R265</strain>
    </source>
</reference>
<evidence type="ECO:0000256" key="2">
    <source>
        <dbReference type="ARBA" id="ARBA00022857"/>
    </source>
</evidence>
<dbReference type="InterPro" id="IPR002347">
    <property type="entry name" value="SDR_fam"/>
</dbReference>
<dbReference type="InterPro" id="IPR036291">
    <property type="entry name" value="NAD(P)-bd_dom_sf"/>
</dbReference>
<dbReference type="FunFam" id="3.40.50.720:FF:000084">
    <property type="entry name" value="Short-chain dehydrogenase reductase"/>
    <property type="match status" value="1"/>
</dbReference>
<dbReference type="EMBL" id="CP025760">
    <property type="protein sequence ID" value="KGB74726.1"/>
    <property type="molecule type" value="Genomic_DNA"/>
</dbReference>
<sequence length="305" mass="33003">MSPPSSVPKEYRPGYLPPSITHQAQKDLPGKQRPLDPTPFNDVMADGSKYKPAGKLEGKNAVVTGGDSGIGRAVTILYALEGANVLFTYHPNEEADAKDTVDDIKKRVPQAKVEAVAVEIQTEQACFELAEKIKKWCGNELHVLANNAGTQNEVPNIEDLPSEQWRHVFDVNIHSMFYLIKSLIPIMPWGSSIINNASINPFIGHPKLLDYTATKGAIVGFSRALSNQIVGERGIRVNCVCPGPIWTPLIVATMGEESLKAFGPGTPIGRAGQPIEVATAFVFLASIDSSYFTAQCFHVNGGSAY</sequence>
<protein>
    <submittedName>
        <fullName evidence="5">Glucose and ribitol dehydrogenase</fullName>
    </submittedName>
</protein>
<dbReference type="PRINTS" id="PR00080">
    <property type="entry name" value="SDRFAMILY"/>
</dbReference>
<comment type="similarity">
    <text evidence="1">Belongs to the short-chain dehydrogenases/reductases (SDR) family.</text>
</comment>
<dbReference type="RefSeq" id="XP_062880714.1">
    <property type="nucleotide sequence ID" value="XM_063024644.1"/>
</dbReference>
<gene>
    <name evidence="5" type="ORF">CNBG_0564</name>
</gene>
<dbReference type="HOGENOM" id="CLU_010194_4_3_1"/>
<dbReference type="PANTHER" id="PTHR48107">
    <property type="entry name" value="NADPH-DEPENDENT ALDEHYDE REDUCTASE-LIKE PROTEIN, CHLOROPLASTIC-RELATED"/>
    <property type="match status" value="1"/>
</dbReference>
<keyword evidence="3" id="KW-0560">Oxidoreductase</keyword>
<dbReference type="GeneID" id="88176798"/>
<dbReference type="SUPFAM" id="SSF51735">
    <property type="entry name" value="NAD(P)-binding Rossmann-fold domains"/>
    <property type="match status" value="1"/>
</dbReference>
<proteinExistence type="inferred from homology"/>
<dbReference type="STRING" id="294750.A0A095CZM9"/>
<feature type="region of interest" description="Disordered" evidence="4">
    <location>
        <begin position="1"/>
        <end position="47"/>
    </location>
</feature>
<dbReference type="InterPro" id="IPR020904">
    <property type="entry name" value="Sc_DH/Rdtase_CS"/>
</dbReference>
<organism evidence="5 6">
    <name type="scientific">Cryptococcus deuterogattii (strain R265)</name>
    <name type="common">Cryptococcus gattii VGII (strain R265)</name>
    <dbReference type="NCBI Taxonomy" id="294750"/>
    <lineage>
        <taxon>Eukaryota</taxon>
        <taxon>Fungi</taxon>
        <taxon>Dikarya</taxon>
        <taxon>Basidiomycota</taxon>
        <taxon>Agaricomycotina</taxon>
        <taxon>Tremellomycetes</taxon>
        <taxon>Tremellales</taxon>
        <taxon>Cryptococcaceae</taxon>
        <taxon>Cryptococcus</taxon>
        <taxon>Cryptococcus gattii species complex</taxon>
    </lineage>
</organism>
<reference evidence="5 6" key="2">
    <citation type="journal article" date="2018" name="Proc. Natl. Acad. Sci.">
        <title>RNAi is a critical determinant of centromere evolution in closely related fungi.</title>
        <authorList>
            <person name="Yadav V."/>
            <person name="Sun S."/>
            <person name="Billmyre R.B."/>
            <person name="Thimmappa B.C."/>
            <person name="Shea T."/>
            <person name="Lintner R."/>
            <person name="Bakkeren G."/>
            <person name="Cuomo C.A."/>
            <person name="Heitman J."/>
            <person name="Sanyal K."/>
        </authorList>
    </citation>
    <scope>NUCLEOTIDE SEQUENCE [LARGE SCALE GENOMIC DNA]</scope>
    <source>
        <strain evidence="5 6">R265</strain>
    </source>
</reference>
<dbReference type="VEuPathDB" id="FungiDB:CNBG_0564"/>
<dbReference type="KEGG" id="cdeu:CNBG_0564"/>
<accession>A0A095CZM9</accession>
<evidence type="ECO:0000256" key="4">
    <source>
        <dbReference type="SAM" id="MobiDB-lite"/>
    </source>
</evidence>
<dbReference type="Gene3D" id="3.40.50.720">
    <property type="entry name" value="NAD(P)-binding Rossmann-like Domain"/>
    <property type="match status" value="1"/>
</dbReference>
<name>A0A095CZM9_CRYD2</name>
<dbReference type="GO" id="GO:0016614">
    <property type="term" value="F:oxidoreductase activity, acting on CH-OH group of donors"/>
    <property type="evidence" value="ECO:0007669"/>
    <property type="project" value="UniProtKB-ARBA"/>
</dbReference>
<dbReference type="PRINTS" id="PR00081">
    <property type="entry name" value="GDHRDH"/>
</dbReference>
<evidence type="ECO:0000313" key="6">
    <source>
        <dbReference type="Proteomes" id="UP000029445"/>
    </source>
</evidence>
<dbReference type="PANTHER" id="PTHR48107:SF26">
    <property type="entry name" value="OXIDOREDUCTASE, SHORT-CHAIN DEHYDROGENASE_REDUCTASE FAMILY (AFU_ORTHOLOGUE AFUA_4G05870)"/>
    <property type="match status" value="1"/>
</dbReference>